<accession>A0A7W8ADW9</accession>
<feature type="region of interest" description="Disordered" evidence="1">
    <location>
        <begin position="189"/>
        <end position="209"/>
    </location>
</feature>
<evidence type="ECO:0000313" key="2">
    <source>
        <dbReference type="EMBL" id="MBB5084397.1"/>
    </source>
</evidence>
<feature type="region of interest" description="Disordered" evidence="1">
    <location>
        <begin position="34"/>
        <end position="127"/>
    </location>
</feature>
<dbReference type="Proteomes" id="UP000568380">
    <property type="component" value="Unassembled WGS sequence"/>
</dbReference>
<organism evidence="2 3">
    <name type="scientific">Nonomuraea endophytica</name>
    <dbReference type="NCBI Taxonomy" id="714136"/>
    <lineage>
        <taxon>Bacteria</taxon>
        <taxon>Bacillati</taxon>
        <taxon>Actinomycetota</taxon>
        <taxon>Actinomycetes</taxon>
        <taxon>Streptosporangiales</taxon>
        <taxon>Streptosporangiaceae</taxon>
        <taxon>Nonomuraea</taxon>
    </lineage>
</organism>
<dbReference type="EMBL" id="JACHIN010000023">
    <property type="protein sequence ID" value="MBB5084397.1"/>
    <property type="molecule type" value="Genomic_DNA"/>
</dbReference>
<evidence type="ECO:0000313" key="3">
    <source>
        <dbReference type="Proteomes" id="UP000568380"/>
    </source>
</evidence>
<feature type="compositionally biased region" description="Low complexity" evidence="1">
    <location>
        <begin position="97"/>
        <end position="109"/>
    </location>
</feature>
<feature type="compositionally biased region" description="Basic residues" evidence="1">
    <location>
        <begin position="86"/>
        <end position="96"/>
    </location>
</feature>
<evidence type="ECO:0000256" key="1">
    <source>
        <dbReference type="SAM" id="MobiDB-lite"/>
    </source>
</evidence>
<comment type="caution">
    <text evidence="2">The sequence shown here is derived from an EMBL/GenBank/DDBJ whole genome shotgun (WGS) entry which is preliminary data.</text>
</comment>
<feature type="compositionally biased region" description="Basic and acidic residues" evidence="1">
    <location>
        <begin position="110"/>
        <end position="127"/>
    </location>
</feature>
<name>A0A7W8ADW9_9ACTN</name>
<gene>
    <name evidence="2" type="ORF">HNR40_009906</name>
</gene>
<feature type="non-terminal residue" evidence="2">
    <location>
        <position position="1"/>
    </location>
</feature>
<reference evidence="2 3" key="1">
    <citation type="submission" date="2020-08" db="EMBL/GenBank/DDBJ databases">
        <title>Genomic Encyclopedia of Type Strains, Phase IV (KMG-IV): sequencing the most valuable type-strain genomes for metagenomic binning, comparative biology and taxonomic classification.</title>
        <authorList>
            <person name="Goeker M."/>
        </authorList>
    </citation>
    <scope>NUCLEOTIDE SEQUENCE [LARGE SCALE GENOMIC DNA]</scope>
    <source>
        <strain evidence="2 3">DSM 45385</strain>
    </source>
</reference>
<proteinExistence type="predicted"/>
<protein>
    <submittedName>
        <fullName evidence="2">Uncharacterized protein</fullName>
    </submittedName>
</protein>
<sequence length="230" mass="23695">SVLSSQTDLGHPHCMPAADQRTSALGINHLAAQAGSRGFGGPTGRRTGAPGSAVPHLTDAAPDKRRGGATRLARRARGGGGPCARRPARTWGRARRTAPAGARRVGPPRAWERGGRGERGEREARHVPEERRVRGRWDRAGARVRAEGAARAGAGCARGRGARGGGVRGGAVRAGGWGGTSDRLWGFEGGPDRGTSGSPGSRYLPGVDRKGASTTTVLVLGGRRTGKGVF</sequence>
<keyword evidence="3" id="KW-1185">Reference proteome</keyword>
<dbReference type="AlphaFoldDB" id="A0A7W8ADW9"/>